<feature type="transmembrane region" description="Helical" evidence="2">
    <location>
        <begin position="414"/>
        <end position="441"/>
    </location>
</feature>
<feature type="transmembrane region" description="Helical" evidence="2">
    <location>
        <begin position="486"/>
        <end position="507"/>
    </location>
</feature>
<organism evidence="4 5">
    <name type="scientific">Cellulosimicrobium arenosum</name>
    <dbReference type="NCBI Taxonomy" id="2708133"/>
    <lineage>
        <taxon>Bacteria</taxon>
        <taxon>Bacillati</taxon>
        <taxon>Actinomycetota</taxon>
        <taxon>Actinomycetes</taxon>
        <taxon>Micrococcales</taxon>
        <taxon>Promicromonosporaceae</taxon>
        <taxon>Cellulosimicrobium</taxon>
    </lineage>
</organism>
<keyword evidence="5" id="KW-1185">Reference proteome</keyword>
<proteinExistence type="predicted"/>
<evidence type="ECO:0000313" key="5">
    <source>
        <dbReference type="Proteomes" id="UP000610846"/>
    </source>
</evidence>
<dbReference type="EMBL" id="JACYHB010000006">
    <property type="protein sequence ID" value="MBD8079332.1"/>
    <property type="molecule type" value="Genomic_DNA"/>
</dbReference>
<accession>A0A927GAT4</accession>
<comment type="caution">
    <text evidence="4">The sequence shown here is derived from an EMBL/GenBank/DDBJ whole genome shotgun (WGS) entry which is preliminary data.</text>
</comment>
<feature type="transmembrane region" description="Helical" evidence="2">
    <location>
        <begin position="513"/>
        <end position="533"/>
    </location>
</feature>
<dbReference type="GO" id="GO:0006508">
    <property type="term" value="P:proteolysis"/>
    <property type="evidence" value="ECO:0007669"/>
    <property type="project" value="InterPro"/>
</dbReference>
<reference evidence="4" key="2">
    <citation type="submission" date="2020-09" db="EMBL/GenBank/DDBJ databases">
        <authorList>
            <person name="Yu Y."/>
        </authorList>
    </citation>
    <scope>NUCLEOTIDE SEQUENCE</scope>
    <source>
        <strain evidence="4">KCTC 49039</strain>
    </source>
</reference>
<evidence type="ECO:0000313" key="4">
    <source>
        <dbReference type="EMBL" id="MBD8079332.1"/>
    </source>
</evidence>
<feature type="transmembrane region" description="Helical" evidence="2">
    <location>
        <begin position="545"/>
        <end position="565"/>
    </location>
</feature>
<feature type="transmembrane region" description="Helical" evidence="2">
    <location>
        <begin position="382"/>
        <end position="402"/>
    </location>
</feature>
<feature type="transmembrane region" description="Helical" evidence="2">
    <location>
        <begin position="55"/>
        <end position="76"/>
    </location>
</feature>
<feature type="transmembrane region" description="Helical" evidence="2">
    <location>
        <begin position="598"/>
        <end position="619"/>
    </location>
</feature>
<feature type="region of interest" description="Disordered" evidence="1">
    <location>
        <begin position="1"/>
        <end position="50"/>
    </location>
</feature>
<sequence length="820" mass="84345">MPRDVRRRRSRPRRRPVNPEGAVHERSGSPATVSIGSRPRGRSSVPRVTTTRSRVTTLACTLFLAALTVLSVWAVLPPAPRGADAPADEFSAGRAFTTVEAVGTEVHPHGTGAARQVRDLIEADLRGLGLEPDVVDGVGMSGRLGGQSRVATTTNVVATVEGTSSTGPIFLVAHYDSAEVSHGANDDGAGVSTLLETARALREGPALRNDVVLVFTDAEEACLCGAEAFADADPRAAGGGVVLNVEARGSSGPAIMFETSDGNAALVDAYASVPYPVGSSLAVEVYRILPNDTDFSPFLDDPEGRFTGLNAAYIDGSATYHAPQDTPGRMSLASLQHHGSNMLALVRELGDADAAALAEPAAYDATYFPLPGGALARYPGRLVWPLAGLALVAVGALGVLVARRREVLGERVGAGRLVLGLVSGVIPLAGAVLGSVALWWVMVAVRPGYDEMLDPWRPWSFRVALLGIVATVLLGWFVGLRRRVGAVPLAVGALGWLAVLGLALAAFTPGGSYLATLPALAGAVAGILALTVARGQAARRVVVTLGAGVGVLVLAPIVLLFFPALGLATGAAPAVVAVLLGLALVPVLAVLLPRTRRVGGWTVGGAGALAVVALLVGFVTDPFDAEHPEPTRLAYAVDADRGEAHWVSDEVSPSDWTAQYVDAQQDLSASFPMFGEDVWAGPAEAADLPAPVVEVVSDETSGDERVLTLAVRPGEGAPIGTADALRYVELDAEGVTSATLAGREVPVADDAVLDTRYYAPGPDGVEATVAVPAGQDLDLRVVVAGGGLEDLPGFVQRPDDVGAAGSHTSDLVLVGTSVTL</sequence>
<dbReference type="Gene3D" id="3.40.630.10">
    <property type="entry name" value="Zn peptidases"/>
    <property type="match status" value="1"/>
</dbReference>
<name>A0A927GAT4_9MICO</name>
<feature type="compositionally biased region" description="Basic residues" evidence="1">
    <location>
        <begin position="1"/>
        <end position="16"/>
    </location>
</feature>
<dbReference type="PANTHER" id="PTHR12147">
    <property type="entry name" value="METALLOPEPTIDASE M28 FAMILY MEMBER"/>
    <property type="match status" value="1"/>
</dbReference>
<keyword evidence="2" id="KW-0472">Membrane</keyword>
<protein>
    <submittedName>
        <fullName evidence="4">M28 family peptidase</fullName>
    </submittedName>
</protein>
<dbReference type="Proteomes" id="UP000610846">
    <property type="component" value="Unassembled WGS sequence"/>
</dbReference>
<evidence type="ECO:0000259" key="3">
    <source>
        <dbReference type="Pfam" id="PF04389"/>
    </source>
</evidence>
<dbReference type="SUPFAM" id="SSF53187">
    <property type="entry name" value="Zn-dependent exopeptidases"/>
    <property type="match status" value="1"/>
</dbReference>
<feature type="transmembrane region" description="Helical" evidence="2">
    <location>
        <begin position="571"/>
        <end position="591"/>
    </location>
</feature>
<gene>
    <name evidence="4" type="ORF">IF651_09735</name>
</gene>
<keyword evidence="2" id="KW-1133">Transmembrane helix</keyword>
<feature type="compositionally biased region" description="Low complexity" evidence="1">
    <location>
        <begin position="33"/>
        <end position="50"/>
    </location>
</feature>
<feature type="transmembrane region" description="Helical" evidence="2">
    <location>
        <begin position="461"/>
        <end position="479"/>
    </location>
</feature>
<dbReference type="AlphaFoldDB" id="A0A927GAT4"/>
<dbReference type="InterPro" id="IPR045175">
    <property type="entry name" value="M28_fam"/>
</dbReference>
<dbReference type="InterPro" id="IPR007484">
    <property type="entry name" value="Peptidase_M28"/>
</dbReference>
<evidence type="ECO:0000256" key="2">
    <source>
        <dbReference type="SAM" id="Phobius"/>
    </source>
</evidence>
<keyword evidence="2" id="KW-0812">Transmembrane</keyword>
<dbReference type="GO" id="GO:0008235">
    <property type="term" value="F:metalloexopeptidase activity"/>
    <property type="evidence" value="ECO:0007669"/>
    <property type="project" value="InterPro"/>
</dbReference>
<evidence type="ECO:0000256" key="1">
    <source>
        <dbReference type="SAM" id="MobiDB-lite"/>
    </source>
</evidence>
<dbReference type="Pfam" id="PF04389">
    <property type="entry name" value="Peptidase_M28"/>
    <property type="match status" value="1"/>
</dbReference>
<feature type="domain" description="Peptidase M28" evidence="3">
    <location>
        <begin position="155"/>
        <end position="346"/>
    </location>
</feature>
<reference evidence="4" key="1">
    <citation type="journal article" date="2018" name="Curr. Microbiol.">
        <title>Cellulosimicrobium arenosum sp. nov., Isolated from Marine Sediment Sand.</title>
        <authorList>
            <person name="Oh M."/>
            <person name="Kim J.H."/>
            <person name="Yoon J.H."/>
            <person name="Schumann P."/>
            <person name="Kim W."/>
        </authorList>
    </citation>
    <scope>NUCLEOTIDE SEQUENCE</scope>
    <source>
        <strain evidence="4">KCTC 49039</strain>
    </source>
</reference>
<dbReference type="PANTHER" id="PTHR12147:SF26">
    <property type="entry name" value="PEPTIDASE M28 DOMAIN-CONTAINING PROTEIN"/>
    <property type="match status" value="1"/>
</dbReference>